<dbReference type="OrthoDB" id="9814548at2"/>
<gene>
    <name evidence="9" type="ORF">SAMN05444349_10341</name>
</gene>
<dbReference type="SUPFAM" id="SSF54534">
    <property type="entry name" value="FKBP-like"/>
    <property type="match status" value="1"/>
</dbReference>
<keyword evidence="7" id="KW-0732">Signal</keyword>
<evidence type="ECO:0000259" key="8">
    <source>
        <dbReference type="PROSITE" id="PS50059"/>
    </source>
</evidence>
<dbReference type="RefSeq" id="WP_025073995.1">
    <property type="nucleotide sequence ID" value="NZ_FQVD01000003.1"/>
</dbReference>
<evidence type="ECO:0000256" key="3">
    <source>
        <dbReference type="ARBA" id="ARBA00023110"/>
    </source>
</evidence>
<proteinExistence type="inferred from homology"/>
<dbReference type="PANTHER" id="PTHR43811:SF19">
    <property type="entry name" value="39 KDA FK506-BINDING NUCLEAR PROTEIN"/>
    <property type="match status" value="1"/>
</dbReference>
<evidence type="ECO:0000313" key="10">
    <source>
        <dbReference type="Proteomes" id="UP000184436"/>
    </source>
</evidence>
<evidence type="ECO:0000256" key="7">
    <source>
        <dbReference type="SAM" id="SignalP"/>
    </source>
</evidence>
<dbReference type="PANTHER" id="PTHR43811">
    <property type="entry name" value="FKBP-TYPE PEPTIDYL-PROLYL CIS-TRANS ISOMERASE FKPA"/>
    <property type="match status" value="1"/>
</dbReference>
<accession>A0A1M4U6Q5</accession>
<sequence length="204" mass="23229">MSKKIYLFSLILLALAFVSCEETEEVGRYDNWRARNEAFIDSLENVYETLPNRGGLERFSMYIDPGRFIYYKVKTPVTTNKLNQDMIGRRPTSASTVTTYYKGMNILRERFDGFSGDNPNLNESNANEGETKASSFELGSVISGWQEALQHMVVGDRWEIYIPWQYAYGSTGDSKGQVEILGYSALIFDLQLLDTDYPAAVDEE</sequence>
<evidence type="ECO:0000256" key="1">
    <source>
        <dbReference type="ARBA" id="ARBA00000971"/>
    </source>
</evidence>
<feature type="signal peptide" evidence="7">
    <location>
        <begin position="1"/>
        <end position="21"/>
    </location>
</feature>
<feature type="domain" description="PPIase FKBP-type" evidence="8">
    <location>
        <begin position="94"/>
        <end position="196"/>
    </location>
</feature>
<keyword evidence="10" id="KW-1185">Reference proteome</keyword>
<dbReference type="EC" id="5.2.1.8" evidence="6"/>
<comment type="catalytic activity">
    <reaction evidence="1 5 6">
        <text>[protein]-peptidylproline (omega=180) = [protein]-peptidylproline (omega=0)</text>
        <dbReference type="Rhea" id="RHEA:16237"/>
        <dbReference type="Rhea" id="RHEA-COMP:10747"/>
        <dbReference type="Rhea" id="RHEA-COMP:10748"/>
        <dbReference type="ChEBI" id="CHEBI:83833"/>
        <dbReference type="ChEBI" id="CHEBI:83834"/>
        <dbReference type="EC" id="5.2.1.8"/>
    </reaction>
</comment>
<keyword evidence="3 5" id="KW-0697">Rotamase</keyword>
<evidence type="ECO:0000256" key="4">
    <source>
        <dbReference type="ARBA" id="ARBA00023235"/>
    </source>
</evidence>
<dbReference type="PROSITE" id="PS51257">
    <property type="entry name" value="PROKAR_LIPOPROTEIN"/>
    <property type="match status" value="1"/>
</dbReference>
<feature type="chain" id="PRO_5030031074" description="Peptidyl-prolyl cis-trans isomerase" evidence="7">
    <location>
        <begin position="22"/>
        <end position="204"/>
    </location>
</feature>
<dbReference type="InterPro" id="IPR046357">
    <property type="entry name" value="PPIase_dom_sf"/>
</dbReference>
<name>A0A1M4U6Q5_9BACE</name>
<dbReference type="Gene3D" id="3.10.50.40">
    <property type="match status" value="1"/>
</dbReference>
<organism evidence="9 10">
    <name type="scientific">Bacteroides faecichinchillae</name>
    <dbReference type="NCBI Taxonomy" id="871325"/>
    <lineage>
        <taxon>Bacteria</taxon>
        <taxon>Pseudomonadati</taxon>
        <taxon>Bacteroidota</taxon>
        <taxon>Bacteroidia</taxon>
        <taxon>Bacteroidales</taxon>
        <taxon>Bacteroidaceae</taxon>
        <taxon>Bacteroides</taxon>
    </lineage>
</organism>
<reference evidence="9 10" key="1">
    <citation type="submission" date="2016-11" db="EMBL/GenBank/DDBJ databases">
        <authorList>
            <person name="Jaros S."/>
            <person name="Januszkiewicz K."/>
            <person name="Wedrychowicz H."/>
        </authorList>
    </citation>
    <scope>NUCLEOTIDE SEQUENCE [LARGE SCALE GENOMIC DNA]</scope>
    <source>
        <strain evidence="9 10">DSM 26883</strain>
    </source>
</reference>
<dbReference type="AlphaFoldDB" id="A0A1M4U6Q5"/>
<comment type="similarity">
    <text evidence="2 6">Belongs to the FKBP-type PPIase family.</text>
</comment>
<dbReference type="Pfam" id="PF00254">
    <property type="entry name" value="FKBP_C"/>
    <property type="match status" value="1"/>
</dbReference>
<dbReference type="STRING" id="871325.SAMN05444349_10341"/>
<evidence type="ECO:0000313" key="9">
    <source>
        <dbReference type="EMBL" id="SHE52419.1"/>
    </source>
</evidence>
<dbReference type="GO" id="GO:0003755">
    <property type="term" value="F:peptidyl-prolyl cis-trans isomerase activity"/>
    <property type="evidence" value="ECO:0007669"/>
    <property type="project" value="UniProtKB-UniRule"/>
</dbReference>
<dbReference type="EMBL" id="FQVD01000003">
    <property type="protein sequence ID" value="SHE52419.1"/>
    <property type="molecule type" value="Genomic_DNA"/>
</dbReference>
<evidence type="ECO:0000256" key="5">
    <source>
        <dbReference type="PROSITE-ProRule" id="PRU00277"/>
    </source>
</evidence>
<evidence type="ECO:0000256" key="2">
    <source>
        <dbReference type="ARBA" id="ARBA00006577"/>
    </source>
</evidence>
<protein>
    <recommendedName>
        <fullName evidence="6">Peptidyl-prolyl cis-trans isomerase</fullName>
        <ecNumber evidence="6">5.2.1.8</ecNumber>
    </recommendedName>
</protein>
<dbReference type="InterPro" id="IPR001179">
    <property type="entry name" value="PPIase_FKBP_dom"/>
</dbReference>
<keyword evidence="4 5" id="KW-0413">Isomerase</keyword>
<evidence type="ECO:0000256" key="6">
    <source>
        <dbReference type="RuleBase" id="RU003915"/>
    </source>
</evidence>
<dbReference type="PROSITE" id="PS50059">
    <property type="entry name" value="FKBP_PPIASE"/>
    <property type="match status" value="1"/>
</dbReference>
<dbReference type="Proteomes" id="UP000184436">
    <property type="component" value="Unassembled WGS sequence"/>
</dbReference>